<evidence type="ECO:0000313" key="1">
    <source>
        <dbReference type="EMBL" id="KAJ0089652.1"/>
    </source>
</evidence>
<reference evidence="2" key="1">
    <citation type="journal article" date="2023" name="G3 (Bethesda)">
        <title>Genome assembly and association tests identify interacting loci associated with vigor, precocity, and sex in interspecific pistachio rootstocks.</title>
        <authorList>
            <person name="Palmer W."/>
            <person name="Jacygrad E."/>
            <person name="Sagayaradj S."/>
            <person name="Cavanaugh K."/>
            <person name="Han R."/>
            <person name="Bertier L."/>
            <person name="Beede B."/>
            <person name="Kafkas S."/>
            <person name="Golino D."/>
            <person name="Preece J."/>
            <person name="Michelmore R."/>
        </authorList>
    </citation>
    <scope>NUCLEOTIDE SEQUENCE [LARGE SCALE GENOMIC DNA]</scope>
</reference>
<keyword evidence="2" id="KW-1185">Reference proteome</keyword>
<evidence type="ECO:0000313" key="2">
    <source>
        <dbReference type="Proteomes" id="UP001164250"/>
    </source>
</evidence>
<gene>
    <name evidence="1" type="ORF">Patl1_14759</name>
</gene>
<name>A0ACC1ASM2_9ROSI</name>
<comment type="caution">
    <text evidence="1">The sequence shown here is derived from an EMBL/GenBank/DDBJ whole genome shotgun (WGS) entry which is preliminary data.</text>
</comment>
<protein>
    <submittedName>
        <fullName evidence="1">Uncharacterized protein</fullName>
    </submittedName>
</protein>
<organism evidence="1 2">
    <name type="scientific">Pistacia atlantica</name>
    <dbReference type="NCBI Taxonomy" id="434234"/>
    <lineage>
        <taxon>Eukaryota</taxon>
        <taxon>Viridiplantae</taxon>
        <taxon>Streptophyta</taxon>
        <taxon>Embryophyta</taxon>
        <taxon>Tracheophyta</taxon>
        <taxon>Spermatophyta</taxon>
        <taxon>Magnoliopsida</taxon>
        <taxon>eudicotyledons</taxon>
        <taxon>Gunneridae</taxon>
        <taxon>Pentapetalae</taxon>
        <taxon>rosids</taxon>
        <taxon>malvids</taxon>
        <taxon>Sapindales</taxon>
        <taxon>Anacardiaceae</taxon>
        <taxon>Pistacia</taxon>
    </lineage>
</organism>
<dbReference type="EMBL" id="CM047904">
    <property type="protein sequence ID" value="KAJ0089652.1"/>
    <property type="molecule type" value="Genomic_DNA"/>
</dbReference>
<proteinExistence type="predicted"/>
<accession>A0ACC1ASM2</accession>
<sequence length="145" mass="17073">MILHRKQASSSQPRHRDRERERKRSERVVLVLFCWEAKNGNVAVGDENGDACGSCFLALYVWVIFGKKDDLKKQLDVKYDENEKATWDYYLQCWLEDEGVDLKQLGLNQQDQNLKQRLLVLKWQVPLQWNMNGLNYGVDRLVMAN</sequence>
<dbReference type="Proteomes" id="UP001164250">
    <property type="component" value="Chromosome 8"/>
</dbReference>